<protein>
    <recommendedName>
        <fullName evidence="7">Secreted protein (Por secretion system target)</fullName>
    </recommendedName>
</protein>
<dbReference type="SUPFAM" id="SSF49265">
    <property type="entry name" value="Fibronectin type III"/>
    <property type="match status" value="1"/>
</dbReference>
<dbReference type="InterPro" id="IPR036116">
    <property type="entry name" value="FN3_sf"/>
</dbReference>
<dbReference type="Proteomes" id="UP001257659">
    <property type="component" value="Unassembled WGS sequence"/>
</dbReference>
<keyword evidence="6" id="KW-1185">Reference proteome</keyword>
<name>A0ABU1KAF3_9FLAO</name>
<reference evidence="5 6" key="1">
    <citation type="submission" date="2023-07" db="EMBL/GenBank/DDBJ databases">
        <title>Genomic Encyclopedia of Type Strains, Phase IV (KMG-IV): sequencing the most valuable type-strain genomes for metagenomic binning, comparative biology and taxonomic classification.</title>
        <authorList>
            <person name="Goeker M."/>
        </authorList>
    </citation>
    <scope>NUCLEOTIDE SEQUENCE [LARGE SCALE GENOMIC DNA]</scope>
    <source>
        <strain evidence="5 6">DSM 102814</strain>
    </source>
</reference>
<dbReference type="Gene3D" id="2.60.40.10">
    <property type="entry name" value="Immunoglobulins"/>
    <property type="match status" value="1"/>
</dbReference>
<feature type="signal peptide" evidence="2">
    <location>
        <begin position="1"/>
        <end position="27"/>
    </location>
</feature>
<evidence type="ECO:0000256" key="2">
    <source>
        <dbReference type="SAM" id="SignalP"/>
    </source>
</evidence>
<evidence type="ECO:0008006" key="7">
    <source>
        <dbReference type="Google" id="ProtNLM"/>
    </source>
</evidence>
<feature type="chain" id="PRO_5047139697" description="Secreted protein (Por secretion system target)" evidence="2">
    <location>
        <begin position="28"/>
        <end position="1408"/>
    </location>
</feature>
<dbReference type="Gene3D" id="2.60.120.260">
    <property type="entry name" value="Galactose-binding domain-like"/>
    <property type="match status" value="1"/>
</dbReference>
<dbReference type="InterPro" id="IPR013783">
    <property type="entry name" value="Ig-like_fold"/>
</dbReference>
<feature type="domain" description="Secretion system C-terminal sorting" evidence="3">
    <location>
        <begin position="1339"/>
        <end position="1405"/>
    </location>
</feature>
<proteinExistence type="predicted"/>
<evidence type="ECO:0000313" key="5">
    <source>
        <dbReference type="EMBL" id="MDR6302007.1"/>
    </source>
</evidence>
<gene>
    <name evidence="5" type="ORF">GGR31_002682</name>
</gene>
<feature type="domain" description="Ig-like" evidence="4">
    <location>
        <begin position="566"/>
        <end position="627"/>
    </location>
</feature>
<evidence type="ECO:0000259" key="4">
    <source>
        <dbReference type="Pfam" id="PF19081"/>
    </source>
</evidence>
<dbReference type="Pfam" id="PF18962">
    <property type="entry name" value="Por_Secre_tail"/>
    <property type="match status" value="1"/>
</dbReference>
<sequence length="1408" mass="151716">MNKKITFKSLFAFVICCFALNSLNAQVLIYEDFESGDESTSVGTLNDWTTSIPEFTFTQTDACVGSQSISAPLNGGNNTFVTSPTQNVQGGNDLDISFQYKVVDASNGNLISGNVVNIELEYSLDGGTTWVNYDTIDQNDLPTSDCSTNSFTIPSSNLTSTDTFTWRFTATNLSGDLLVFVDNFAAIEQVGCIQPVKITVDESSISFDEADITWIDLNNPNATEWEIIACTSSGNPGNGPSDPNRNPFCYPFGGSPGGGTGLITVTGTPDPNTGEVNYTLTGLDDGQQYTIYVRAVCGPNDKSAWQSDSDALQFQTIAIGSYCSVAKDVQTLPYTDLDQMNRFGSDDYSDTPGSNCNSTSPLLDGFEVVYEYTSPTDDILSIDLTNLATGVNTGVFVYDDCSDIENVCTDGAETQNGADLSLNSVFVDAGETIYIVIATTDSSGNPINTNYQLDINGFDCSTYGPPLGSSTIPFVAGQTLEDFTGFSNGIVTDPHSGPSIFLQWYPDNNGMPDFNNPIVDPTSEIITDQDVYHVTQNVGNCESDYLTVTFNEISCDTDLGGVSGAQGDSVCENGQLTLSITKNPSQYDDSSEVYWFDSASGGEIVGVGDTFTTPDLSQTTSYWATEVFLGLGTITGQANPGPVTGSTSNANNGLYINAEETIIINTVDVYSAGSGNIIIEIKNQSGTYSETISRSVNAGTTADPTLTTLTINRELPGNDDYYIYKSSGPSLLYTPSANATFPYPLGPSASITSGATSTGATNSSYYYFYNWDIKGSTVLCETSPREEVVATVYDIEPISVSATDRIVCVNGTTDLTATSTDPDYQYTWTWNDSSGSNTDTGATITPTILGNTTFTVEAYNPNTTCSTSATIDITANGVEDLGVIPTSAQVCSDEIVRLTAGSEIYDFNNGSNGWTTQNNSTSPIGNAAATGWQIVNSPFSPNGYALENISSPDDSDYYISIADKLGSGGVLDNSLISPSFNLVGVASAELSFDYLFKDYTTSSYSTNNVTYFDVLVSEDQGATWEVVDNNIPGEFDPENFQSRTVDLDEYAGKSGVMIAFNFNGSWGWWLAIDNVVFKRDFADGFVSWSPTNDLYFDDQATIPYDGSPTNQVYFTQSNDGQYTYTATLDFTTCPDVTTDIDITVSFTDLPTTSSTTQTYTTGDTTGDLDVTGTDLNFYIQNQAGEYVPVTVNYLLEQGTTYYVTQTINDCESDYLEIEVELDCPQPTNLELINKEPSSDGTSASVVIEWDEPTVVGSVQDYILQVTNDNDNNNIVHSSTVPQGTNFKVVNNLPVNADLTAKIYSLCDPNIPVESEESTLGFDTRQLSADLHENISLSYYPNPTKDKVHFENTNVIKSIDVYNLSGQKVMNENIGSNRATISLTGLASGVYFASVQLESQKTVVRIVKE</sequence>
<evidence type="ECO:0000313" key="6">
    <source>
        <dbReference type="Proteomes" id="UP001257659"/>
    </source>
</evidence>
<dbReference type="EMBL" id="JAVDQA010000009">
    <property type="protein sequence ID" value="MDR6302007.1"/>
    <property type="molecule type" value="Genomic_DNA"/>
</dbReference>
<organism evidence="5 6">
    <name type="scientific">Mesonia maritima</name>
    <dbReference type="NCBI Taxonomy" id="1793873"/>
    <lineage>
        <taxon>Bacteria</taxon>
        <taxon>Pseudomonadati</taxon>
        <taxon>Bacteroidota</taxon>
        <taxon>Flavobacteriia</taxon>
        <taxon>Flavobacteriales</taxon>
        <taxon>Flavobacteriaceae</taxon>
        <taxon>Mesonia</taxon>
    </lineage>
</organism>
<evidence type="ECO:0000256" key="1">
    <source>
        <dbReference type="ARBA" id="ARBA00022729"/>
    </source>
</evidence>
<dbReference type="InterPro" id="IPR026444">
    <property type="entry name" value="Secre_tail"/>
</dbReference>
<dbReference type="InterPro" id="IPR044023">
    <property type="entry name" value="Ig_7"/>
</dbReference>
<keyword evidence="1 2" id="KW-0732">Signal</keyword>
<dbReference type="NCBIfam" id="TIGR04183">
    <property type="entry name" value="Por_Secre_tail"/>
    <property type="match status" value="1"/>
</dbReference>
<accession>A0ABU1KAF3</accession>
<comment type="caution">
    <text evidence="5">The sequence shown here is derived from an EMBL/GenBank/DDBJ whole genome shotgun (WGS) entry which is preliminary data.</text>
</comment>
<evidence type="ECO:0000259" key="3">
    <source>
        <dbReference type="Pfam" id="PF18962"/>
    </source>
</evidence>
<dbReference type="Pfam" id="PF19081">
    <property type="entry name" value="Ig_7"/>
    <property type="match status" value="1"/>
</dbReference>
<dbReference type="RefSeq" id="WP_309730072.1">
    <property type="nucleotide sequence ID" value="NZ_JAVDQA010000009.1"/>
</dbReference>